<proteinExistence type="predicted"/>
<evidence type="ECO:0000313" key="2">
    <source>
        <dbReference type="EMBL" id="SBW04479.1"/>
    </source>
</evidence>
<feature type="transmembrane region" description="Helical" evidence="1">
    <location>
        <begin position="80"/>
        <end position="101"/>
    </location>
</feature>
<sequence length="126" mass="14229">MLNDQKTDKSLNTLVEEIKLELLSYINKRIRLFKLDAFEKLSLSASAVGYGLIVLSIIAVLMFFLLIGLAFFIGELLSSLAAGFGIMALFSLFVLLIVFLLRRKIKESILNSTINFFRGMEDDDEK</sequence>
<name>A0A212JYI0_9BACT</name>
<dbReference type="InterPro" id="IPR009937">
    <property type="entry name" value="Phage_holin_3_6"/>
</dbReference>
<feature type="transmembrane region" description="Helical" evidence="1">
    <location>
        <begin position="50"/>
        <end position="74"/>
    </location>
</feature>
<keyword evidence="1" id="KW-0472">Membrane</keyword>
<dbReference type="RefSeq" id="WP_296942965.1">
    <property type="nucleotide sequence ID" value="NZ_LT599032.1"/>
</dbReference>
<protein>
    <recommendedName>
        <fullName evidence="3">Phage holin family protein</fullName>
    </recommendedName>
</protein>
<gene>
    <name evidence="2" type="ORF">KL86DYS1_30852</name>
</gene>
<dbReference type="AlphaFoldDB" id="A0A212JYI0"/>
<keyword evidence="1" id="KW-1133">Transmembrane helix</keyword>
<evidence type="ECO:0008006" key="3">
    <source>
        <dbReference type="Google" id="ProtNLM"/>
    </source>
</evidence>
<reference evidence="2" key="1">
    <citation type="submission" date="2016-04" db="EMBL/GenBank/DDBJ databases">
        <authorList>
            <person name="Evans L.H."/>
            <person name="Alamgir A."/>
            <person name="Owens N."/>
            <person name="Weber N.D."/>
            <person name="Virtaneva K."/>
            <person name="Barbian K."/>
            <person name="Babar A."/>
            <person name="Rosenke K."/>
        </authorList>
    </citation>
    <scope>NUCLEOTIDE SEQUENCE</scope>
    <source>
        <strain evidence="2">86-1</strain>
    </source>
</reference>
<keyword evidence="1" id="KW-0812">Transmembrane</keyword>
<dbReference type="EMBL" id="FLUM01000003">
    <property type="protein sequence ID" value="SBW04479.1"/>
    <property type="molecule type" value="Genomic_DNA"/>
</dbReference>
<accession>A0A212JYI0</accession>
<organism evidence="2">
    <name type="scientific">uncultured Dysgonomonas sp</name>
    <dbReference type="NCBI Taxonomy" id="206096"/>
    <lineage>
        <taxon>Bacteria</taxon>
        <taxon>Pseudomonadati</taxon>
        <taxon>Bacteroidota</taxon>
        <taxon>Bacteroidia</taxon>
        <taxon>Bacteroidales</taxon>
        <taxon>Dysgonomonadaceae</taxon>
        <taxon>Dysgonomonas</taxon>
        <taxon>environmental samples</taxon>
    </lineage>
</organism>
<evidence type="ECO:0000256" key="1">
    <source>
        <dbReference type="SAM" id="Phobius"/>
    </source>
</evidence>
<dbReference type="Pfam" id="PF07332">
    <property type="entry name" value="Phage_holin_3_6"/>
    <property type="match status" value="1"/>
</dbReference>